<dbReference type="EMBL" id="SNYM01000015">
    <property type="protein sequence ID" value="TDQ46048.1"/>
    <property type="molecule type" value="Genomic_DNA"/>
</dbReference>
<keyword evidence="2" id="KW-1185">Reference proteome</keyword>
<evidence type="ECO:0000313" key="1">
    <source>
        <dbReference type="EMBL" id="TDQ46048.1"/>
    </source>
</evidence>
<dbReference type="GO" id="GO:0019441">
    <property type="term" value="P:L-tryptophan catabolic process to kynurenine"/>
    <property type="evidence" value="ECO:0007669"/>
    <property type="project" value="InterPro"/>
</dbReference>
<reference evidence="1 2" key="1">
    <citation type="submission" date="2019-03" db="EMBL/GenBank/DDBJ databases">
        <title>Genomic Encyclopedia of Type Strains, Phase IV (KMG-IV): sequencing the most valuable type-strain genomes for metagenomic binning, comparative biology and taxonomic classification.</title>
        <authorList>
            <person name="Goeker M."/>
        </authorList>
    </citation>
    <scope>NUCLEOTIDE SEQUENCE [LARGE SCALE GENOMIC DNA]</scope>
    <source>
        <strain evidence="1 2">DSM 103792</strain>
    </source>
</reference>
<dbReference type="InterPro" id="IPR037175">
    <property type="entry name" value="KFase_sf"/>
</dbReference>
<name>A0A4R6UGW1_9GAMM</name>
<dbReference type="GO" id="GO:0004061">
    <property type="term" value="F:arylformamidase activity"/>
    <property type="evidence" value="ECO:0007669"/>
    <property type="project" value="InterPro"/>
</dbReference>
<protein>
    <submittedName>
        <fullName evidence="1">Kynurenine formamidase</fullName>
    </submittedName>
</protein>
<dbReference type="Pfam" id="PF04199">
    <property type="entry name" value="Cyclase"/>
    <property type="match status" value="1"/>
</dbReference>
<dbReference type="SUPFAM" id="SSF102198">
    <property type="entry name" value="Putative cyclase"/>
    <property type="match status" value="1"/>
</dbReference>
<dbReference type="AlphaFoldDB" id="A0A4R6UGW1"/>
<comment type="caution">
    <text evidence="1">The sequence shown here is derived from an EMBL/GenBank/DDBJ whole genome shotgun (WGS) entry which is preliminary data.</text>
</comment>
<organism evidence="1 2">
    <name type="scientific">Permianibacter aggregans</name>
    <dbReference type="NCBI Taxonomy" id="1510150"/>
    <lineage>
        <taxon>Bacteria</taxon>
        <taxon>Pseudomonadati</taxon>
        <taxon>Pseudomonadota</taxon>
        <taxon>Gammaproteobacteria</taxon>
        <taxon>Pseudomonadales</taxon>
        <taxon>Pseudomonadaceae</taxon>
        <taxon>Permianibacter</taxon>
    </lineage>
</organism>
<dbReference type="InterPro" id="IPR007325">
    <property type="entry name" value="KFase/CYL"/>
</dbReference>
<evidence type="ECO:0000313" key="2">
    <source>
        <dbReference type="Proteomes" id="UP000295375"/>
    </source>
</evidence>
<dbReference type="RefSeq" id="WP_157591270.1">
    <property type="nucleotide sequence ID" value="NZ_CP037953.1"/>
</dbReference>
<dbReference type="Gene3D" id="3.50.30.50">
    <property type="entry name" value="Putative cyclase"/>
    <property type="match status" value="1"/>
</dbReference>
<gene>
    <name evidence="1" type="ORF">EV696_11542</name>
</gene>
<accession>A0A4R6UGW1</accession>
<dbReference type="Proteomes" id="UP000295375">
    <property type="component" value="Unassembled WGS sequence"/>
</dbReference>
<proteinExistence type="predicted"/>
<sequence length="270" mass="29497">MIKVTIDIAEQKFLARFDQAISLAIPVRFDGAQPACFGTAPATASPLQAGSFVGDVQRGGSCNVPVLTLNPHCNGTHTETISHVVSASIPPAQIAPTLVPCILLTVKPCVAATTSEQYRPELSPHDTVITAEMLKKCLADADTNFLSALVIRTLPNTDAKLSMDYHDAPFFTRDAMQYLLSKGVEHLLVDFPSIDRMNDDGHLTAHHLFWNLEEDSHRLRDGARTHCSVTELIYVPNSVEDGRYLLSLQVTAFALDVSPSRPLLIPIEQQ</sequence>